<dbReference type="EMBL" id="JAFBED010000001">
    <property type="protein sequence ID" value="MBM7618385.1"/>
    <property type="molecule type" value="Genomic_DNA"/>
</dbReference>
<keyword evidence="2" id="KW-1185">Reference proteome</keyword>
<dbReference type="Proteomes" id="UP000737402">
    <property type="component" value="Unassembled WGS sequence"/>
</dbReference>
<evidence type="ECO:0008006" key="3">
    <source>
        <dbReference type="Google" id="ProtNLM"/>
    </source>
</evidence>
<protein>
    <recommendedName>
        <fullName evidence="3">DUF3828 domain-containing protein</fullName>
    </recommendedName>
</protein>
<comment type="caution">
    <text evidence="1">The sequence shown here is derived from an EMBL/GenBank/DDBJ whole genome shotgun (WGS) entry which is preliminary data.</text>
</comment>
<gene>
    <name evidence="1" type="ORF">JOC95_000227</name>
</gene>
<sequence length="166" mass="19398">MKNNWKKIVLILFGVLFISGFFFLDSGEVLYNQEKEEEVEVSTGQQKNIMSYIEIAKFKFHNLTMSEDYPNPEDMTKEEIEDYLSNYFSDPILSKLTAYWSGESDEVDGLVNRFLSLSSEIEGAEYVPLEDQEVRVNWFDEYQSIDVFLFVEKSGNGWVITDIDFK</sequence>
<name>A0ABS2NUQ5_9BACI</name>
<dbReference type="RefSeq" id="WP_204412634.1">
    <property type="nucleotide sequence ID" value="NZ_JAFBED010000001.1"/>
</dbReference>
<proteinExistence type="predicted"/>
<evidence type="ECO:0000313" key="2">
    <source>
        <dbReference type="Proteomes" id="UP000737402"/>
    </source>
</evidence>
<accession>A0ABS2NUQ5</accession>
<evidence type="ECO:0000313" key="1">
    <source>
        <dbReference type="EMBL" id="MBM7618385.1"/>
    </source>
</evidence>
<reference evidence="1 2" key="1">
    <citation type="submission" date="2021-01" db="EMBL/GenBank/DDBJ databases">
        <title>Genomic Encyclopedia of Type Strains, Phase IV (KMG-IV): sequencing the most valuable type-strain genomes for metagenomic binning, comparative biology and taxonomic classification.</title>
        <authorList>
            <person name="Goeker M."/>
        </authorList>
    </citation>
    <scope>NUCLEOTIDE SEQUENCE [LARGE SCALE GENOMIC DNA]</scope>
    <source>
        <strain evidence="1 2">DSM 25879</strain>
    </source>
</reference>
<organism evidence="1 2">
    <name type="scientific">Sutcliffiella tianshenii</name>
    <dbReference type="NCBI Taxonomy" id="1463404"/>
    <lineage>
        <taxon>Bacteria</taxon>
        <taxon>Bacillati</taxon>
        <taxon>Bacillota</taxon>
        <taxon>Bacilli</taxon>
        <taxon>Bacillales</taxon>
        <taxon>Bacillaceae</taxon>
        <taxon>Sutcliffiella</taxon>
    </lineage>
</organism>